<keyword evidence="2" id="KW-1185">Reference proteome</keyword>
<proteinExistence type="predicted"/>
<gene>
    <name evidence="1" type="ORF">CEXT_592151</name>
</gene>
<dbReference type="AlphaFoldDB" id="A0AAV4SVN2"/>
<comment type="caution">
    <text evidence="1">The sequence shown here is derived from an EMBL/GenBank/DDBJ whole genome shotgun (WGS) entry which is preliminary data.</text>
</comment>
<name>A0AAV4SVN2_CAEEX</name>
<protein>
    <submittedName>
        <fullName evidence="1">Uncharacterized protein</fullName>
    </submittedName>
</protein>
<sequence>MPFYPRQPRAAIGSICQAFLLKTRNKKIGRIQSNGEIAFDAWMRTMRNRQKDMSSLVGMLTKNFANRMSFCDIQLMGILE</sequence>
<dbReference type="Proteomes" id="UP001054945">
    <property type="component" value="Unassembled WGS sequence"/>
</dbReference>
<dbReference type="EMBL" id="BPLR01009941">
    <property type="protein sequence ID" value="GIY35643.1"/>
    <property type="molecule type" value="Genomic_DNA"/>
</dbReference>
<evidence type="ECO:0000313" key="1">
    <source>
        <dbReference type="EMBL" id="GIY35643.1"/>
    </source>
</evidence>
<reference evidence="1 2" key="1">
    <citation type="submission" date="2021-06" db="EMBL/GenBank/DDBJ databases">
        <title>Caerostris extrusa draft genome.</title>
        <authorList>
            <person name="Kono N."/>
            <person name="Arakawa K."/>
        </authorList>
    </citation>
    <scope>NUCLEOTIDE SEQUENCE [LARGE SCALE GENOMIC DNA]</scope>
</reference>
<accession>A0AAV4SVN2</accession>
<organism evidence="1 2">
    <name type="scientific">Caerostris extrusa</name>
    <name type="common">Bark spider</name>
    <name type="synonym">Caerostris bankana</name>
    <dbReference type="NCBI Taxonomy" id="172846"/>
    <lineage>
        <taxon>Eukaryota</taxon>
        <taxon>Metazoa</taxon>
        <taxon>Ecdysozoa</taxon>
        <taxon>Arthropoda</taxon>
        <taxon>Chelicerata</taxon>
        <taxon>Arachnida</taxon>
        <taxon>Araneae</taxon>
        <taxon>Araneomorphae</taxon>
        <taxon>Entelegynae</taxon>
        <taxon>Araneoidea</taxon>
        <taxon>Araneidae</taxon>
        <taxon>Caerostris</taxon>
    </lineage>
</organism>
<evidence type="ECO:0000313" key="2">
    <source>
        <dbReference type="Proteomes" id="UP001054945"/>
    </source>
</evidence>